<dbReference type="RefSeq" id="WP_109672391.1">
    <property type="nucleotide sequence ID" value="NZ_QGDT01000001.1"/>
</dbReference>
<sequence>MRCKRRLVGLKWLWVFGLVGGLDYSGSVLFAQGEPFVMGARAWGLGNATVTLSDPYAIGSNVAGIATITDPLIFSSVDTYYSIPGIHTLTFGGVLPIGTDRAGGFTICRFGDQLYNEVHLGIGVGHKLDWASLGVKVNYLQVAYNLPSWVSSQQAVSVELGGIIELSNQLCLGAHIYNLLQGSFSGAVGSRLPTVLKLGGRYRPIEELSLVSEINKNSTHPLVFKVGLDYRVFKVLSLRTGLSSGPMTQHFGAGFRLEAFRFDYAVHSHPHLGWSQHLSLGYLFIRPTPEDGTQ</sequence>
<protein>
    <recommendedName>
        <fullName evidence="4">PorV/PorQ family protein</fullName>
    </recommendedName>
</protein>
<reference evidence="2 3" key="1">
    <citation type="submission" date="2018-03" db="EMBL/GenBank/DDBJ databases">
        <title>Genomic Encyclopedia of Archaeal and Bacterial Type Strains, Phase II (KMG-II): from individual species to whole genera.</title>
        <authorList>
            <person name="Goeker M."/>
        </authorList>
    </citation>
    <scope>NUCLEOTIDE SEQUENCE [LARGE SCALE GENOMIC DNA]</scope>
    <source>
        <strain evidence="2 3">DSM 100346</strain>
    </source>
</reference>
<name>A0A316ARA3_9BACT</name>
<feature type="transmembrane region" description="Helical" evidence="1">
    <location>
        <begin position="12"/>
        <end position="31"/>
    </location>
</feature>
<gene>
    <name evidence="2" type="ORF">CLV98_101436</name>
</gene>
<keyword evidence="1" id="KW-0812">Transmembrane</keyword>
<organism evidence="2 3">
    <name type="scientific">Dyadobacter jejuensis</name>
    <dbReference type="NCBI Taxonomy" id="1082580"/>
    <lineage>
        <taxon>Bacteria</taxon>
        <taxon>Pseudomonadati</taxon>
        <taxon>Bacteroidota</taxon>
        <taxon>Cytophagia</taxon>
        <taxon>Cytophagales</taxon>
        <taxon>Spirosomataceae</taxon>
        <taxon>Dyadobacter</taxon>
    </lineage>
</organism>
<keyword evidence="3" id="KW-1185">Reference proteome</keyword>
<dbReference type="EMBL" id="QGDT01000001">
    <property type="protein sequence ID" value="PWJ60255.1"/>
    <property type="molecule type" value="Genomic_DNA"/>
</dbReference>
<evidence type="ECO:0008006" key="4">
    <source>
        <dbReference type="Google" id="ProtNLM"/>
    </source>
</evidence>
<evidence type="ECO:0000313" key="3">
    <source>
        <dbReference type="Proteomes" id="UP000245880"/>
    </source>
</evidence>
<comment type="caution">
    <text evidence="2">The sequence shown here is derived from an EMBL/GenBank/DDBJ whole genome shotgun (WGS) entry which is preliminary data.</text>
</comment>
<proteinExistence type="predicted"/>
<dbReference type="Proteomes" id="UP000245880">
    <property type="component" value="Unassembled WGS sequence"/>
</dbReference>
<dbReference type="Gene3D" id="2.40.160.60">
    <property type="entry name" value="Outer membrane protein transport protein (OMPP1/FadL/TodX)"/>
    <property type="match status" value="1"/>
</dbReference>
<evidence type="ECO:0000313" key="2">
    <source>
        <dbReference type="EMBL" id="PWJ60255.1"/>
    </source>
</evidence>
<dbReference type="AlphaFoldDB" id="A0A316ARA3"/>
<evidence type="ECO:0000256" key="1">
    <source>
        <dbReference type="SAM" id="Phobius"/>
    </source>
</evidence>
<dbReference type="OrthoDB" id="9786645at2"/>
<keyword evidence="1" id="KW-1133">Transmembrane helix</keyword>
<accession>A0A316ARA3</accession>
<keyword evidence="1" id="KW-0472">Membrane</keyword>